<sequence>MQYLTHQNIESNQQCSRQYHYLYYVPFSHVLKGSEATKQGQPNTLGCLGIRETKTNLNTTPAC</sequence>
<protein>
    <submittedName>
        <fullName evidence="1">Uncharacterized protein</fullName>
    </submittedName>
</protein>
<dbReference type="EMBL" id="JACXVP010000004">
    <property type="protein sequence ID" value="KAG5610786.1"/>
    <property type="molecule type" value="Genomic_DNA"/>
</dbReference>
<comment type="caution">
    <text evidence="1">The sequence shown here is derived from an EMBL/GenBank/DDBJ whole genome shotgun (WGS) entry which is preliminary data.</text>
</comment>
<evidence type="ECO:0000313" key="1">
    <source>
        <dbReference type="EMBL" id="KAG5610786.1"/>
    </source>
</evidence>
<keyword evidence="2" id="KW-1185">Reference proteome</keyword>
<reference evidence="1 2" key="1">
    <citation type="submission" date="2020-09" db="EMBL/GenBank/DDBJ databases">
        <title>De no assembly of potato wild relative species, Solanum commersonii.</title>
        <authorList>
            <person name="Cho K."/>
        </authorList>
    </citation>
    <scope>NUCLEOTIDE SEQUENCE [LARGE SCALE GENOMIC DNA]</scope>
    <source>
        <strain evidence="1">LZ3.2</strain>
        <tissue evidence="1">Leaf</tissue>
    </source>
</reference>
<accession>A0A9J5ZDQ5</accession>
<proteinExistence type="predicted"/>
<name>A0A9J5ZDQ5_SOLCO</name>
<gene>
    <name evidence="1" type="ORF">H5410_022067</name>
</gene>
<evidence type="ECO:0000313" key="2">
    <source>
        <dbReference type="Proteomes" id="UP000824120"/>
    </source>
</evidence>
<dbReference type="AlphaFoldDB" id="A0A9J5ZDQ5"/>
<dbReference type="Proteomes" id="UP000824120">
    <property type="component" value="Chromosome 4"/>
</dbReference>
<organism evidence="1 2">
    <name type="scientific">Solanum commersonii</name>
    <name type="common">Commerson's wild potato</name>
    <name type="synonym">Commerson's nightshade</name>
    <dbReference type="NCBI Taxonomy" id="4109"/>
    <lineage>
        <taxon>Eukaryota</taxon>
        <taxon>Viridiplantae</taxon>
        <taxon>Streptophyta</taxon>
        <taxon>Embryophyta</taxon>
        <taxon>Tracheophyta</taxon>
        <taxon>Spermatophyta</taxon>
        <taxon>Magnoliopsida</taxon>
        <taxon>eudicotyledons</taxon>
        <taxon>Gunneridae</taxon>
        <taxon>Pentapetalae</taxon>
        <taxon>asterids</taxon>
        <taxon>lamiids</taxon>
        <taxon>Solanales</taxon>
        <taxon>Solanaceae</taxon>
        <taxon>Solanoideae</taxon>
        <taxon>Solaneae</taxon>
        <taxon>Solanum</taxon>
    </lineage>
</organism>